<name>T1EDT6_HELRO</name>
<dbReference type="PROSITE" id="PS50040">
    <property type="entry name" value="EF1G_C"/>
    <property type="match status" value="1"/>
</dbReference>
<dbReference type="Pfam" id="PF00043">
    <property type="entry name" value="GST_C"/>
    <property type="match status" value="1"/>
</dbReference>
<dbReference type="InterPro" id="IPR036433">
    <property type="entry name" value="EF1B_G_C_sf"/>
</dbReference>
<dbReference type="GO" id="GO:0005737">
    <property type="term" value="C:cytoplasm"/>
    <property type="evidence" value="ECO:0000318"/>
    <property type="project" value="GO_Central"/>
</dbReference>
<dbReference type="SMART" id="SM01183">
    <property type="entry name" value="EF1G"/>
    <property type="match status" value="1"/>
</dbReference>
<evidence type="ECO:0000256" key="2">
    <source>
        <dbReference type="ARBA" id="ARBA00022917"/>
    </source>
</evidence>
<dbReference type="SUPFAM" id="SSF52833">
    <property type="entry name" value="Thioredoxin-like"/>
    <property type="match status" value="1"/>
</dbReference>
<dbReference type="Gene3D" id="3.40.30.10">
    <property type="entry name" value="Glutaredoxin"/>
    <property type="match status" value="1"/>
</dbReference>
<keyword evidence="2 3" id="KW-0648">Protein biosynthesis</keyword>
<dbReference type="HOGENOM" id="CLU_011226_3_0_1"/>
<accession>T1EDT6</accession>
<dbReference type="PANTHER" id="PTHR43986:SF1">
    <property type="entry name" value="ELONGATION FACTOR 1-GAMMA"/>
    <property type="match status" value="1"/>
</dbReference>
<dbReference type="InParanoid" id="T1EDT6"/>
<feature type="domain" description="GST C-terminal" evidence="7">
    <location>
        <begin position="88"/>
        <end position="220"/>
    </location>
</feature>
<evidence type="ECO:0000259" key="7">
    <source>
        <dbReference type="PROSITE" id="PS50405"/>
    </source>
</evidence>
<dbReference type="KEGG" id="hro:HELRODRAFT_105304"/>
<dbReference type="GO" id="GO:0005634">
    <property type="term" value="C:nucleus"/>
    <property type="evidence" value="ECO:0000318"/>
    <property type="project" value="GO_Central"/>
</dbReference>
<dbReference type="OrthoDB" id="249703at2759"/>
<dbReference type="Gene3D" id="3.30.70.1010">
    <property type="entry name" value="Translation elongation factor EF1B, gamma chain, conserved domain"/>
    <property type="match status" value="1"/>
</dbReference>
<dbReference type="GO" id="GO:0003746">
    <property type="term" value="F:translation elongation factor activity"/>
    <property type="evidence" value="ECO:0007669"/>
    <property type="project" value="UniProtKB-UniRule"/>
</dbReference>
<dbReference type="CTD" id="20194738"/>
<dbReference type="PANTHER" id="PTHR43986">
    <property type="entry name" value="ELONGATION FACTOR 1-GAMMA"/>
    <property type="match status" value="1"/>
</dbReference>
<reference evidence="8 10" key="2">
    <citation type="journal article" date="2013" name="Nature">
        <title>Insights into bilaterian evolution from three spiralian genomes.</title>
        <authorList>
            <person name="Simakov O."/>
            <person name="Marletaz F."/>
            <person name="Cho S.J."/>
            <person name="Edsinger-Gonzales E."/>
            <person name="Havlak P."/>
            <person name="Hellsten U."/>
            <person name="Kuo D.H."/>
            <person name="Larsson T."/>
            <person name="Lv J."/>
            <person name="Arendt D."/>
            <person name="Savage R."/>
            <person name="Osoegawa K."/>
            <person name="de Jong P."/>
            <person name="Grimwood J."/>
            <person name="Chapman J.A."/>
            <person name="Shapiro H."/>
            <person name="Aerts A."/>
            <person name="Otillar R.P."/>
            <person name="Terry A.Y."/>
            <person name="Boore J.L."/>
            <person name="Grigoriev I.V."/>
            <person name="Lindberg D.R."/>
            <person name="Seaver E.C."/>
            <person name="Weisblat D.A."/>
            <person name="Putnam N.H."/>
            <person name="Rokhsar D.S."/>
        </authorList>
    </citation>
    <scope>NUCLEOTIDE SEQUENCE</scope>
</reference>
<dbReference type="FunFam" id="1.20.1050.10:FF:000006">
    <property type="entry name" value="Elongation factor 1 gamma"/>
    <property type="match status" value="1"/>
</dbReference>
<dbReference type="STRING" id="6412.T1EDT6"/>
<dbReference type="PROSITE" id="PS50405">
    <property type="entry name" value="GST_CTER"/>
    <property type="match status" value="1"/>
</dbReference>
<dbReference type="GO" id="GO:0006414">
    <property type="term" value="P:translational elongation"/>
    <property type="evidence" value="ECO:0000318"/>
    <property type="project" value="GO_Central"/>
</dbReference>
<dbReference type="InterPro" id="IPR010987">
    <property type="entry name" value="Glutathione-S-Trfase_C-like"/>
</dbReference>
<evidence type="ECO:0000259" key="5">
    <source>
        <dbReference type="PROSITE" id="PS50040"/>
    </source>
</evidence>
<dbReference type="Pfam" id="PF00647">
    <property type="entry name" value="EF1G"/>
    <property type="match status" value="1"/>
</dbReference>
<dbReference type="OMA" id="TQYFSWT"/>
<evidence type="ECO:0008006" key="11">
    <source>
        <dbReference type="Google" id="ProtNLM"/>
    </source>
</evidence>
<sequence length="440" mass="50743">MSGGTLYTYHDNFRAFKALIAAQYSGAKVKVVSDPPEFVIGETNKSEEFLKKFPLGKVPAFQGNDGTLLFKSNAIAYFVANEVLRGLNVSDAACIQQWLDFADNDILPAYCTWIFPIIGILQYNKQNTDKAKEDIKFALGVLNQHLAGRTYLVGERITLADICVACHLLTLYQKVLEPEFRKPFVNTNRWFVTMVNQPEFKAVVGDVHLCVKAAHPDNKAHHVQHGPVHHGHHGHGHGHQPKKQEKPSAHQEKQEKPKEKLQEKAKDQEEEDENEFAEKPTSDPFAALPKGSFNMDEFKRVYSNNDTKKVALPYFWEKFEKDNYSIWFCEYKYPEELKLIFMSCNLVSGMFQRLDRMRKHSFGSMIVFGEDNKNTISGVWFWRGQDLAFKLADDLQIDYESYTWKKLDPSSEETKKLVEEYFSWEGHFEGKKFNQGKIFK</sequence>
<evidence type="ECO:0000256" key="4">
    <source>
        <dbReference type="SAM" id="MobiDB-lite"/>
    </source>
</evidence>
<evidence type="ECO:0000256" key="1">
    <source>
        <dbReference type="ARBA" id="ARBA00022768"/>
    </source>
</evidence>
<dbReference type="EMBL" id="KB095811">
    <property type="protein sequence ID" value="ESO12389.1"/>
    <property type="molecule type" value="Genomic_DNA"/>
</dbReference>
<protein>
    <recommendedName>
        <fullName evidence="11">Elongation factor 1-gamma</fullName>
    </recommendedName>
</protein>
<dbReference type="eggNOG" id="KOG0867">
    <property type="taxonomic scope" value="Eukaryota"/>
</dbReference>
<dbReference type="EnsemblMetazoa" id="HelroT105304">
    <property type="protein sequence ID" value="HelroP105304"/>
    <property type="gene ID" value="HelroG105304"/>
</dbReference>
<dbReference type="Proteomes" id="UP000015101">
    <property type="component" value="Unassembled WGS sequence"/>
</dbReference>
<dbReference type="FunFam" id="3.40.30.10:FF:000088">
    <property type="entry name" value="Elongation factor 1-gamma"/>
    <property type="match status" value="1"/>
</dbReference>
<dbReference type="GeneID" id="20194738"/>
<dbReference type="InterPro" id="IPR004046">
    <property type="entry name" value="GST_C"/>
</dbReference>
<feature type="compositionally biased region" description="Basic residues" evidence="4">
    <location>
        <begin position="221"/>
        <end position="241"/>
    </location>
</feature>
<dbReference type="SUPFAM" id="SSF47616">
    <property type="entry name" value="GST C-terminal domain-like"/>
    <property type="match status" value="1"/>
</dbReference>
<feature type="compositionally biased region" description="Basic and acidic residues" evidence="4">
    <location>
        <begin position="242"/>
        <end position="267"/>
    </location>
</feature>
<dbReference type="CDD" id="cd03044">
    <property type="entry name" value="GST_N_EF1Bgamma"/>
    <property type="match status" value="1"/>
</dbReference>
<gene>
    <name evidence="9" type="primary">20194738</name>
    <name evidence="8" type="ORF">HELRODRAFT_105304</name>
</gene>
<dbReference type="InterPro" id="IPR004045">
    <property type="entry name" value="Glutathione_S-Trfase_N"/>
</dbReference>
<dbReference type="Gene3D" id="1.20.1050.10">
    <property type="match status" value="1"/>
</dbReference>
<dbReference type="AlphaFoldDB" id="T1EDT6"/>
<dbReference type="SUPFAM" id="SSF89942">
    <property type="entry name" value="eEF1-gamma domain"/>
    <property type="match status" value="1"/>
</dbReference>
<dbReference type="InterPro" id="IPR040079">
    <property type="entry name" value="Glutathione_S-Trfase"/>
</dbReference>
<dbReference type="FunCoup" id="T1EDT6">
    <property type="interactions" value="1544"/>
</dbReference>
<feature type="domain" description="EF-1-gamma C-terminal" evidence="5">
    <location>
        <begin position="281"/>
        <end position="440"/>
    </location>
</feature>
<dbReference type="InterPro" id="IPR036282">
    <property type="entry name" value="Glutathione-S-Trfase_C_sf"/>
</dbReference>
<feature type="domain" description="GST N-terminal" evidence="6">
    <location>
        <begin position="2"/>
        <end position="87"/>
    </location>
</feature>
<dbReference type="InterPro" id="IPR001662">
    <property type="entry name" value="EF1B_G_C"/>
</dbReference>
<keyword evidence="1 3" id="KW-0251">Elongation factor</keyword>
<dbReference type="SFLD" id="SFLDG00358">
    <property type="entry name" value="Main_(cytGST)"/>
    <property type="match status" value="1"/>
</dbReference>
<dbReference type="RefSeq" id="XP_009009109.1">
    <property type="nucleotide sequence ID" value="XM_009010861.1"/>
</dbReference>
<dbReference type="eggNOG" id="KOG1627">
    <property type="taxonomic scope" value="Eukaryota"/>
</dbReference>
<dbReference type="Pfam" id="PF02798">
    <property type="entry name" value="GST_N"/>
    <property type="match status" value="1"/>
</dbReference>
<dbReference type="PROSITE" id="PS50404">
    <property type="entry name" value="GST_NTER"/>
    <property type="match status" value="1"/>
</dbReference>
<reference evidence="9" key="3">
    <citation type="submission" date="2015-06" db="UniProtKB">
        <authorList>
            <consortium name="EnsemblMetazoa"/>
        </authorList>
    </citation>
    <scope>IDENTIFICATION</scope>
</reference>
<dbReference type="InterPro" id="IPR036249">
    <property type="entry name" value="Thioredoxin-like_sf"/>
</dbReference>
<evidence type="ECO:0000313" key="10">
    <source>
        <dbReference type="Proteomes" id="UP000015101"/>
    </source>
</evidence>
<evidence type="ECO:0000259" key="6">
    <source>
        <dbReference type="PROSITE" id="PS50404"/>
    </source>
</evidence>
<feature type="region of interest" description="Disordered" evidence="4">
    <location>
        <begin position="219"/>
        <end position="290"/>
    </location>
</feature>
<keyword evidence="10" id="KW-1185">Reference proteome</keyword>
<evidence type="ECO:0000313" key="8">
    <source>
        <dbReference type="EMBL" id="ESO12389.1"/>
    </source>
</evidence>
<dbReference type="FunFam" id="3.30.70.1010:FF:000001">
    <property type="entry name" value="Elongation factor 1-gamma 1"/>
    <property type="match status" value="1"/>
</dbReference>
<dbReference type="SFLD" id="SFLDS00019">
    <property type="entry name" value="Glutathione_Transferase_(cytos"/>
    <property type="match status" value="1"/>
</dbReference>
<dbReference type="EMBL" id="AMQM01000156">
    <property type="status" value="NOT_ANNOTATED_CDS"/>
    <property type="molecule type" value="Genomic_DNA"/>
</dbReference>
<evidence type="ECO:0000313" key="9">
    <source>
        <dbReference type="EnsemblMetazoa" id="HelroP105304"/>
    </source>
</evidence>
<dbReference type="InterPro" id="IPR050802">
    <property type="entry name" value="EF-GSTs"/>
</dbReference>
<dbReference type="CDD" id="cd03181">
    <property type="entry name" value="GST_C_EF1Bgamma_like"/>
    <property type="match status" value="1"/>
</dbReference>
<proteinExistence type="predicted"/>
<evidence type="ECO:0000256" key="3">
    <source>
        <dbReference type="PROSITE-ProRule" id="PRU00519"/>
    </source>
</evidence>
<organism evidence="9 10">
    <name type="scientific">Helobdella robusta</name>
    <name type="common">Californian leech</name>
    <dbReference type="NCBI Taxonomy" id="6412"/>
    <lineage>
        <taxon>Eukaryota</taxon>
        <taxon>Metazoa</taxon>
        <taxon>Spiralia</taxon>
        <taxon>Lophotrochozoa</taxon>
        <taxon>Annelida</taxon>
        <taxon>Clitellata</taxon>
        <taxon>Hirudinea</taxon>
        <taxon>Rhynchobdellida</taxon>
        <taxon>Glossiphoniidae</taxon>
        <taxon>Helobdella</taxon>
    </lineage>
</organism>
<reference evidence="10" key="1">
    <citation type="submission" date="2012-12" db="EMBL/GenBank/DDBJ databases">
        <authorList>
            <person name="Hellsten U."/>
            <person name="Grimwood J."/>
            <person name="Chapman J.A."/>
            <person name="Shapiro H."/>
            <person name="Aerts A."/>
            <person name="Otillar R.P."/>
            <person name="Terry A.Y."/>
            <person name="Boore J.L."/>
            <person name="Simakov O."/>
            <person name="Marletaz F."/>
            <person name="Cho S.-J."/>
            <person name="Edsinger-Gonzales E."/>
            <person name="Havlak P."/>
            <person name="Kuo D.-H."/>
            <person name="Larsson T."/>
            <person name="Lv J."/>
            <person name="Arendt D."/>
            <person name="Savage R."/>
            <person name="Osoegawa K."/>
            <person name="de Jong P."/>
            <person name="Lindberg D.R."/>
            <person name="Seaver E.C."/>
            <person name="Weisblat D.A."/>
            <person name="Putnam N.H."/>
            <person name="Grigoriev I.V."/>
            <person name="Rokhsar D.S."/>
        </authorList>
    </citation>
    <scope>NUCLEOTIDE SEQUENCE</scope>
</reference>